<keyword evidence="2 7" id="KW-0813">Transport</keyword>
<dbReference type="Gene3D" id="3.55.50.30">
    <property type="match status" value="1"/>
</dbReference>
<dbReference type="InterPro" id="IPR036942">
    <property type="entry name" value="Beta-barrel_TonB_sf"/>
</dbReference>
<dbReference type="Gene3D" id="2.40.170.20">
    <property type="entry name" value="TonB-dependent receptor, beta-barrel domain"/>
    <property type="match status" value="1"/>
</dbReference>
<sequence length="1178" mass="130321">MHVKTLMPKKSLKAFIIALALVSGFEANADAYSRISLKEKNTPIEEILKKIEKQAECLFVFNTQIDTQRKVNLDVQNKTVGEILDIMFKDTNVTYSIQNPNIILSKKAVAETKLTQESQNAATQNTGSKIVTGTVTDASGETLIGLTVKVVGTNIATATDIDGNYSIKVPAGSNELEFSYVGYQPLKQSINGQTKINVIMKDNVHLLDEVVVTALGIERKETSLTYATQKIDGDELTRAKDANFINSLQGKTSGLVITPNASGAGGSSKLLLRGNSSILGSNTPLIVVDGIPMAERGTTQITDALLAGGNTTDGGDGLSNINPDDVETITVLKGANAAALYGSRAANGVLIITTKKGKEGKVSIDLSSSILVETPLVTPKFQNTYGANVETYSDQSMDPNNPVEKRRLNMLSWGPRLGTYSDAALNEIPYMRNYALNNVGNYLQTGTNFNNTISITSGTKIAQTYVSYGNTTANGIMPSNKFMRHNFTVRQSVNLWNDRVQIDFSGNYINQTAQNRPGSGIYGNPLYDLYLMPRNADIRYFKKNSEVQGELYHINKYGSGKYESTGVEGPIQQWPWSDSENRNSPYWLQNRLKREQVRERIYSTIGLKVNIIEGLSAQVRFKIDRTTDTNESKTWQGTRAKTYYNSIYEYAKVSNNQTFGDFLVSYSKKIGDFDVSANIGGSTMVENYEDFGINYWMADTTSTPNVFDPANLVAQGGASTGTYKNHDQNWENAIYATASIGYKEMAYIDASVRTDWSRTYTQFAYLGTPDHYTYYSVGGNVLLNPLFKIESEWFNHSKLRLSYSEVGNSIPNLNYGGKPTNWGSQIASAATYREFYDPRPETMRSTEIGLDGRLFDNTVDFDITFYNTMMLNQWLPQQAATGGQLPLNSGRIRNRGLELTLGYNKKFNNNFIWRTSVNYSYNTNKVLETYGPNGNTVIEQTPIYQGGLKVRYEVGKPYGELYGRTFKYDSEGKIMTDRFGAPMLSSEYNDYLGNANSPHHLGWSNTFSYKDFSFFFLIDGKIGGKVISYTEARLDAYGVSERSGKTRDSGIVYIYNQAVGGSMAGVAVPGVVMPDGEIAPAEGYYTKIGNGEPALGQYTYDATNFRLREVSVGYTFRNLFGQGKNLNLSLVGRNLFFLYKDSPVDPDVSVSTANSYGGIEAFSVPTTRSFGFNIKATF</sequence>
<evidence type="ECO:0000256" key="4">
    <source>
        <dbReference type="ARBA" id="ARBA00022692"/>
    </source>
</evidence>
<evidence type="ECO:0000256" key="5">
    <source>
        <dbReference type="ARBA" id="ARBA00023136"/>
    </source>
</evidence>
<dbReference type="InterPro" id="IPR037066">
    <property type="entry name" value="Plug_dom_sf"/>
</dbReference>
<comment type="subcellular location">
    <subcellularLocation>
        <location evidence="1 7">Cell outer membrane</location>
        <topology evidence="1 7">Multi-pass membrane protein</topology>
    </subcellularLocation>
</comment>
<keyword evidence="5 7" id="KW-0472">Membrane</keyword>
<keyword evidence="11" id="KW-1185">Reference proteome</keyword>
<keyword evidence="3 7" id="KW-1134">Transmembrane beta strand</keyword>
<dbReference type="EMBL" id="AP023322">
    <property type="protein sequence ID" value="BCI64758.1"/>
    <property type="molecule type" value="Genomic_DNA"/>
</dbReference>
<keyword evidence="6 7" id="KW-0998">Cell outer membrane</keyword>
<dbReference type="NCBIfam" id="TIGR04057">
    <property type="entry name" value="SusC_RagA_signa"/>
    <property type="match status" value="1"/>
</dbReference>
<accession>A0A7G1I330</accession>
<dbReference type="SUPFAM" id="SSF56935">
    <property type="entry name" value="Porins"/>
    <property type="match status" value="1"/>
</dbReference>
<organism evidence="10 11">
    <name type="scientific">Coprobacter secundus subsp. similis</name>
    <dbReference type="NCBI Taxonomy" id="2751153"/>
    <lineage>
        <taxon>Bacteria</taxon>
        <taxon>Pseudomonadati</taxon>
        <taxon>Bacteroidota</taxon>
        <taxon>Bacteroidia</taxon>
        <taxon>Bacteroidales</taxon>
        <taxon>Barnesiellaceae</taxon>
        <taxon>Coprobacter</taxon>
    </lineage>
</organism>
<name>A0A7G1I330_9BACT</name>
<dbReference type="InterPro" id="IPR039426">
    <property type="entry name" value="TonB-dep_rcpt-like"/>
</dbReference>
<evidence type="ECO:0000256" key="7">
    <source>
        <dbReference type="PROSITE-ProRule" id="PRU01360"/>
    </source>
</evidence>
<dbReference type="InterPro" id="IPR011662">
    <property type="entry name" value="Secretin/TonB_short_N"/>
</dbReference>
<evidence type="ECO:0000256" key="6">
    <source>
        <dbReference type="ARBA" id="ARBA00023237"/>
    </source>
</evidence>
<dbReference type="InterPro" id="IPR023997">
    <property type="entry name" value="TonB-dep_OMP_SusC/RagA_CS"/>
</dbReference>
<feature type="chain" id="PRO_5028834102" evidence="8">
    <location>
        <begin position="30"/>
        <end position="1178"/>
    </location>
</feature>
<evidence type="ECO:0000313" key="11">
    <source>
        <dbReference type="Proteomes" id="UP000594042"/>
    </source>
</evidence>
<dbReference type="Gene3D" id="2.170.130.10">
    <property type="entry name" value="TonB-dependent receptor, plug domain"/>
    <property type="match status" value="1"/>
</dbReference>
<dbReference type="SUPFAM" id="SSF49464">
    <property type="entry name" value="Carboxypeptidase regulatory domain-like"/>
    <property type="match status" value="1"/>
</dbReference>
<dbReference type="Proteomes" id="UP000594042">
    <property type="component" value="Chromosome"/>
</dbReference>
<evidence type="ECO:0000259" key="9">
    <source>
        <dbReference type="SMART" id="SM00965"/>
    </source>
</evidence>
<feature type="domain" description="Secretin/TonB short N-terminal" evidence="9">
    <location>
        <begin position="57"/>
        <end position="107"/>
    </location>
</feature>
<dbReference type="Pfam" id="PF13715">
    <property type="entry name" value="CarbopepD_reg_2"/>
    <property type="match status" value="1"/>
</dbReference>
<protein>
    <submittedName>
        <fullName evidence="10">SusC/RagA family TonB-linked outer membrane protein</fullName>
    </submittedName>
</protein>
<dbReference type="SMART" id="SM00965">
    <property type="entry name" value="STN"/>
    <property type="match status" value="1"/>
</dbReference>
<dbReference type="AlphaFoldDB" id="A0A7G1I330"/>
<reference evidence="11" key="1">
    <citation type="submission" date="2020-07" db="EMBL/GenBank/DDBJ databases">
        <title>Complete genome sequencing of Coprobacter sp. strain 2CBH44.</title>
        <authorList>
            <person name="Sakamoto M."/>
            <person name="Murakami T."/>
            <person name="Mori H."/>
        </authorList>
    </citation>
    <scope>NUCLEOTIDE SEQUENCE [LARGE SCALE GENOMIC DNA]</scope>
    <source>
        <strain evidence="11">2CBH44</strain>
    </source>
</reference>
<gene>
    <name evidence="10" type="ORF">Cop2CBH44_31110</name>
</gene>
<evidence type="ECO:0000256" key="8">
    <source>
        <dbReference type="SAM" id="SignalP"/>
    </source>
</evidence>
<dbReference type="Gene3D" id="2.60.40.1120">
    <property type="entry name" value="Carboxypeptidase-like, regulatory domain"/>
    <property type="match status" value="1"/>
</dbReference>
<dbReference type="NCBIfam" id="TIGR04056">
    <property type="entry name" value="OMP_RagA_SusC"/>
    <property type="match status" value="1"/>
</dbReference>
<dbReference type="KEGG" id="copr:Cop2CBH44_31110"/>
<evidence type="ECO:0000256" key="1">
    <source>
        <dbReference type="ARBA" id="ARBA00004571"/>
    </source>
</evidence>
<dbReference type="InterPro" id="IPR023996">
    <property type="entry name" value="TonB-dep_OMP_SusC/RagA"/>
</dbReference>
<keyword evidence="8" id="KW-0732">Signal</keyword>
<proteinExistence type="inferred from homology"/>
<dbReference type="GO" id="GO:0009279">
    <property type="term" value="C:cell outer membrane"/>
    <property type="evidence" value="ECO:0007669"/>
    <property type="project" value="UniProtKB-SubCell"/>
</dbReference>
<dbReference type="Pfam" id="PF07715">
    <property type="entry name" value="Plug"/>
    <property type="match status" value="1"/>
</dbReference>
<comment type="similarity">
    <text evidence="7">Belongs to the TonB-dependent receptor family.</text>
</comment>
<dbReference type="InterPro" id="IPR012910">
    <property type="entry name" value="Plug_dom"/>
</dbReference>
<keyword evidence="4 7" id="KW-0812">Transmembrane</keyword>
<evidence type="ECO:0000256" key="3">
    <source>
        <dbReference type="ARBA" id="ARBA00022452"/>
    </source>
</evidence>
<evidence type="ECO:0000313" key="10">
    <source>
        <dbReference type="EMBL" id="BCI64758.1"/>
    </source>
</evidence>
<dbReference type="PROSITE" id="PS52016">
    <property type="entry name" value="TONB_DEPENDENT_REC_3"/>
    <property type="match status" value="1"/>
</dbReference>
<dbReference type="RefSeq" id="WP_246469139.1">
    <property type="nucleotide sequence ID" value="NZ_AP023322.1"/>
</dbReference>
<evidence type="ECO:0000256" key="2">
    <source>
        <dbReference type="ARBA" id="ARBA00022448"/>
    </source>
</evidence>
<dbReference type="InterPro" id="IPR008969">
    <property type="entry name" value="CarboxyPept-like_regulatory"/>
</dbReference>
<feature type="signal peptide" evidence="8">
    <location>
        <begin position="1"/>
        <end position="29"/>
    </location>
</feature>
<dbReference type="Pfam" id="PF07660">
    <property type="entry name" value="STN"/>
    <property type="match status" value="1"/>
</dbReference>